<dbReference type="InterPro" id="IPR022118">
    <property type="entry name" value="Peptidase_C70_AvrRpt2"/>
</dbReference>
<gene>
    <name evidence="2" type="ORF">HK100_001708</name>
</gene>
<feature type="region of interest" description="Disordered" evidence="1">
    <location>
        <begin position="1"/>
        <end position="25"/>
    </location>
</feature>
<organism evidence="2 3">
    <name type="scientific">Physocladia obscura</name>
    <dbReference type="NCBI Taxonomy" id="109957"/>
    <lineage>
        <taxon>Eukaryota</taxon>
        <taxon>Fungi</taxon>
        <taxon>Fungi incertae sedis</taxon>
        <taxon>Chytridiomycota</taxon>
        <taxon>Chytridiomycota incertae sedis</taxon>
        <taxon>Chytridiomycetes</taxon>
        <taxon>Chytridiales</taxon>
        <taxon>Chytriomycetaceae</taxon>
        <taxon>Physocladia</taxon>
    </lineage>
</organism>
<dbReference type="AlphaFoldDB" id="A0AAD5T846"/>
<dbReference type="Pfam" id="PF12385">
    <property type="entry name" value="Peptidase_C70"/>
    <property type="match status" value="1"/>
</dbReference>
<feature type="region of interest" description="Disordered" evidence="1">
    <location>
        <begin position="51"/>
        <end position="72"/>
    </location>
</feature>
<reference evidence="2" key="1">
    <citation type="submission" date="2020-05" db="EMBL/GenBank/DDBJ databases">
        <title>Phylogenomic resolution of chytrid fungi.</title>
        <authorList>
            <person name="Stajich J.E."/>
            <person name="Amses K."/>
            <person name="Simmons R."/>
            <person name="Seto K."/>
            <person name="Myers J."/>
            <person name="Bonds A."/>
            <person name="Quandt C.A."/>
            <person name="Barry K."/>
            <person name="Liu P."/>
            <person name="Grigoriev I."/>
            <person name="Longcore J.E."/>
            <person name="James T.Y."/>
        </authorList>
    </citation>
    <scope>NUCLEOTIDE SEQUENCE</scope>
    <source>
        <strain evidence="2">JEL0513</strain>
    </source>
</reference>
<feature type="region of interest" description="Disordered" evidence="1">
    <location>
        <begin position="163"/>
        <end position="191"/>
    </location>
</feature>
<accession>A0AAD5T846</accession>
<sequence length="578" mass="64698">MISSALAKDEVVGSSDYNDTAETIDTENEFEVDSNHSDVDIDFHPEALLTTTQLPTETLPTPPQFGGTEGGGQLKGYIIYELKAKPSKRLHSGTCECSEEDAHIASNKMILILYYDARPSETLISVKIDEKLTRFCLDGFSGSPEHAGGALFRHSWNVKIEAVPGDKPASGNEPTAEAVNQKPLSEKVRDETNSSNLAVAASYPLSANVAFNAGHEETSSQLEEKHSIRPLLQAAEWKYTLRLHGDTPVNASDIKRYWWSWRTKNLDSPFVGMASPLPESVVFKFVNHRKGDDYKLIVTLEQNYWDISKKFLGTKLVLQRHKWIRKFNIDIPDRGRKLTSLLKNSPTGANPIQLKPVDDGDFPTLMNHLLSKIFLPMVVNAVTSLATAQQNWKLKIPILFDLQPIYQEYEDGSDAVKGCWAACIAMLMQFREKRATSITDAHRQMNDRLAAELASILWEVDAGINEHDKNKFINALDLCWIGPSSLAPWGWYELLSVHGPLWTTAEGFGTNHSRILIGYEPKAMAAVNPSTGNTSGDDLMTFLDPMYDKPITFTFSEWLPMWEREIRESSSYNNRAAA</sequence>
<keyword evidence="3" id="KW-1185">Reference proteome</keyword>
<evidence type="ECO:0000256" key="1">
    <source>
        <dbReference type="SAM" id="MobiDB-lite"/>
    </source>
</evidence>
<name>A0AAD5T846_9FUNG</name>
<dbReference type="Proteomes" id="UP001211907">
    <property type="component" value="Unassembled WGS sequence"/>
</dbReference>
<proteinExistence type="predicted"/>
<evidence type="ECO:0000313" key="2">
    <source>
        <dbReference type="EMBL" id="KAJ3136379.1"/>
    </source>
</evidence>
<evidence type="ECO:0000313" key="3">
    <source>
        <dbReference type="Proteomes" id="UP001211907"/>
    </source>
</evidence>
<dbReference type="EMBL" id="JADGJH010000138">
    <property type="protein sequence ID" value="KAJ3136379.1"/>
    <property type="molecule type" value="Genomic_DNA"/>
</dbReference>
<protein>
    <submittedName>
        <fullName evidence="2">Uncharacterized protein</fullName>
    </submittedName>
</protein>
<comment type="caution">
    <text evidence="2">The sequence shown here is derived from an EMBL/GenBank/DDBJ whole genome shotgun (WGS) entry which is preliminary data.</text>
</comment>